<dbReference type="AlphaFoldDB" id="A0A2V3W1W0"/>
<feature type="transmembrane region" description="Helical" evidence="1">
    <location>
        <begin position="173"/>
        <end position="189"/>
    </location>
</feature>
<feature type="transmembrane region" description="Helical" evidence="1">
    <location>
        <begin position="135"/>
        <end position="152"/>
    </location>
</feature>
<keyword evidence="1" id="KW-1133">Transmembrane helix</keyword>
<gene>
    <name evidence="3" type="ORF">DFR56_104215</name>
</gene>
<evidence type="ECO:0000259" key="2">
    <source>
        <dbReference type="Pfam" id="PF02517"/>
    </source>
</evidence>
<protein>
    <recommendedName>
        <fullName evidence="2">CAAX prenyl protease 2/Lysostaphin resistance protein A-like domain-containing protein</fullName>
    </recommendedName>
</protein>
<dbReference type="EMBL" id="QJJQ01000004">
    <property type="protein sequence ID" value="PXW88062.1"/>
    <property type="molecule type" value="Genomic_DNA"/>
</dbReference>
<keyword evidence="1" id="KW-0812">Transmembrane</keyword>
<feature type="domain" description="CAAX prenyl protease 2/Lysostaphin resistance protein A-like" evidence="2">
    <location>
        <begin position="137"/>
        <end position="231"/>
    </location>
</feature>
<evidence type="ECO:0000256" key="1">
    <source>
        <dbReference type="SAM" id="Phobius"/>
    </source>
</evidence>
<feature type="transmembrane region" description="Helical" evidence="1">
    <location>
        <begin position="59"/>
        <end position="80"/>
    </location>
</feature>
<proteinExistence type="predicted"/>
<keyword evidence="4" id="KW-1185">Reference proteome</keyword>
<feature type="transmembrane region" description="Helical" evidence="1">
    <location>
        <begin position="100"/>
        <end position="120"/>
    </location>
</feature>
<organism evidence="3 4">
    <name type="scientific">Pseudogracilibacillus auburnensis</name>
    <dbReference type="NCBI Taxonomy" id="1494959"/>
    <lineage>
        <taxon>Bacteria</taxon>
        <taxon>Bacillati</taxon>
        <taxon>Bacillota</taxon>
        <taxon>Bacilli</taxon>
        <taxon>Bacillales</taxon>
        <taxon>Bacillaceae</taxon>
        <taxon>Pseudogracilibacillus</taxon>
    </lineage>
</organism>
<dbReference type="GO" id="GO:0080120">
    <property type="term" value="P:CAAX-box protein maturation"/>
    <property type="evidence" value="ECO:0007669"/>
    <property type="project" value="UniProtKB-ARBA"/>
</dbReference>
<dbReference type="InterPro" id="IPR003675">
    <property type="entry name" value="Rce1/LyrA-like_dom"/>
</dbReference>
<reference evidence="3 4" key="1">
    <citation type="submission" date="2018-05" db="EMBL/GenBank/DDBJ databases">
        <title>Genomic Encyclopedia of Type Strains, Phase IV (KMG-IV): sequencing the most valuable type-strain genomes for metagenomic binning, comparative biology and taxonomic classification.</title>
        <authorList>
            <person name="Goeker M."/>
        </authorList>
    </citation>
    <scope>NUCLEOTIDE SEQUENCE [LARGE SCALE GENOMIC DNA]</scope>
    <source>
        <strain evidence="3 4">DSM 28556</strain>
    </source>
</reference>
<dbReference type="OrthoDB" id="324900at2"/>
<feature type="transmembrane region" description="Helical" evidence="1">
    <location>
        <begin position="195"/>
        <end position="212"/>
    </location>
</feature>
<dbReference type="PANTHER" id="PTHR39430">
    <property type="entry name" value="MEMBRANE-ASSOCIATED PROTEASE-RELATED"/>
    <property type="match status" value="1"/>
</dbReference>
<dbReference type="RefSeq" id="WP_110394880.1">
    <property type="nucleotide sequence ID" value="NZ_JBHUHB010000001.1"/>
</dbReference>
<dbReference type="GO" id="GO:0004175">
    <property type="term" value="F:endopeptidase activity"/>
    <property type="evidence" value="ECO:0007669"/>
    <property type="project" value="UniProtKB-ARBA"/>
</dbReference>
<evidence type="ECO:0000313" key="4">
    <source>
        <dbReference type="Proteomes" id="UP000247978"/>
    </source>
</evidence>
<evidence type="ECO:0000313" key="3">
    <source>
        <dbReference type="EMBL" id="PXW88062.1"/>
    </source>
</evidence>
<feature type="transmembrane region" description="Helical" evidence="1">
    <location>
        <begin position="12"/>
        <end position="39"/>
    </location>
</feature>
<comment type="caution">
    <text evidence="3">The sequence shown here is derived from an EMBL/GenBank/DDBJ whole genome shotgun (WGS) entry which is preliminary data.</text>
</comment>
<name>A0A2V3W1W0_9BACI</name>
<dbReference type="PANTHER" id="PTHR39430:SF1">
    <property type="entry name" value="PROTEASE"/>
    <property type="match status" value="1"/>
</dbReference>
<sequence>MFQNKNKQVRAGWLIFIALLFVFIGQTIFMLPGMTLLSIFEISSGEISMEFDLGAMSPWMVLLTQGAGSIGGIAATLVVFRAINKKNPNQLGIQGPRGDFIFGLFLGAASIAAIFFILLATGDVTLLSSLLNPEITWYTLSFLILFILVGFFEEMFFRGYVMKTMEERGNKKWVIYVVSALVFSLVHGTNPNVSILGLVNIALVGILFAYMFDMTKSLLLPIGYHITWNFFQGNVFGFAVSGTSPYGMYAIEVSETNDLLTGGAFGLEGGALATLLIIAGFFATYLYTKNRNIKAVN</sequence>
<feature type="transmembrane region" description="Helical" evidence="1">
    <location>
        <begin position="271"/>
        <end position="288"/>
    </location>
</feature>
<keyword evidence="1" id="KW-0472">Membrane</keyword>
<dbReference type="Proteomes" id="UP000247978">
    <property type="component" value="Unassembled WGS sequence"/>
</dbReference>
<accession>A0A2V3W1W0</accession>
<dbReference type="Pfam" id="PF02517">
    <property type="entry name" value="Rce1-like"/>
    <property type="match status" value="1"/>
</dbReference>